<dbReference type="GO" id="GO:0004167">
    <property type="term" value="F:dopachrome isomerase activity"/>
    <property type="evidence" value="ECO:0007669"/>
    <property type="project" value="UniProtKB-EC"/>
</dbReference>
<name>A0A926E111_9FIRM</name>
<dbReference type="Proteomes" id="UP000653127">
    <property type="component" value="Unassembled WGS sequence"/>
</dbReference>
<dbReference type="Gene3D" id="3.30.429.10">
    <property type="entry name" value="Macrophage Migration Inhibitory Factor"/>
    <property type="match status" value="1"/>
</dbReference>
<dbReference type="SUPFAM" id="SSF55331">
    <property type="entry name" value="Tautomerase/MIF"/>
    <property type="match status" value="1"/>
</dbReference>
<keyword evidence="3" id="KW-0964">Secreted</keyword>
<dbReference type="InterPro" id="IPR014347">
    <property type="entry name" value="Tautomerase/MIF_sf"/>
</dbReference>
<comment type="catalytic activity">
    <reaction evidence="5">
        <text>3-phenylpyruvate = enol-phenylpyruvate</text>
        <dbReference type="Rhea" id="RHEA:17097"/>
        <dbReference type="ChEBI" id="CHEBI:16815"/>
        <dbReference type="ChEBI" id="CHEBI:18005"/>
        <dbReference type="EC" id="5.3.2.1"/>
    </reaction>
</comment>
<keyword evidence="2" id="KW-0202">Cytokine</keyword>
<reference evidence="12" key="1">
    <citation type="submission" date="2020-08" db="EMBL/GenBank/DDBJ databases">
        <title>Genome public.</title>
        <authorList>
            <person name="Liu C."/>
            <person name="Sun Q."/>
        </authorList>
    </citation>
    <scope>NUCLEOTIDE SEQUENCE</scope>
    <source>
        <strain evidence="12">NSJ-31</strain>
    </source>
</reference>
<evidence type="ECO:0000256" key="2">
    <source>
        <dbReference type="ARBA" id="ARBA00022514"/>
    </source>
</evidence>
<dbReference type="PANTHER" id="PTHR11954">
    <property type="entry name" value="D-DOPACHROME DECARBOXYLASE"/>
    <property type="match status" value="1"/>
</dbReference>
<sequence>MPCIQTKVNVKLSQETERSIKAKLGEAIALIPGKSENWLMLTFEDQCRIWFRGEDNAPAAFVEVKIYGKAPGAVYDKLTARITEILDEELGIAADHIYVKYEEVAHWGWNGSNF</sequence>
<evidence type="ECO:0000256" key="1">
    <source>
        <dbReference type="ARBA" id="ARBA00004613"/>
    </source>
</evidence>
<evidence type="ECO:0000256" key="8">
    <source>
        <dbReference type="ARBA" id="ARBA00039086"/>
    </source>
</evidence>
<dbReference type="AlphaFoldDB" id="A0A926E111"/>
<gene>
    <name evidence="12" type="ORF">H8711_09150</name>
</gene>
<comment type="subcellular location">
    <subcellularLocation>
        <location evidence="1">Secreted</location>
    </subcellularLocation>
</comment>
<dbReference type="PANTHER" id="PTHR11954:SF6">
    <property type="entry name" value="MACROPHAGE MIGRATION INHIBITORY FACTOR"/>
    <property type="match status" value="1"/>
</dbReference>
<dbReference type="EMBL" id="JACRST010000013">
    <property type="protein sequence ID" value="MBC8547094.1"/>
    <property type="molecule type" value="Genomic_DNA"/>
</dbReference>
<dbReference type="InterPro" id="IPR001398">
    <property type="entry name" value="Macrophage_inhib_fac"/>
</dbReference>
<dbReference type="EC" id="5.3.2.1" evidence="8"/>
<evidence type="ECO:0000256" key="10">
    <source>
        <dbReference type="ARBA" id="ARBA00041912"/>
    </source>
</evidence>
<comment type="catalytic activity">
    <reaction evidence="6">
        <text>L-dopachrome = 5,6-dihydroxyindole-2-carboxylate</text>
        <dbReference type="Rhea" id="RHEA:13041"/>
        <dbReference type="ChEBI" id="CHEBI:16875"/>
        <dbReference type="ChEBI" id="CHEBI:57509"/>
        <dbReference type="EC" id="5.3.3.12"/>
    </reaction>
</comment>
<proteinExistence type="predicted"/>
<dbReference type="Pfam" id="PF01187">
    <property type="entry name" value="MIF"/>
    <property type="match status" value="1"/>
</dbReference>
<dbReference type="RefSeq" id="WP_249283165.1">
    <property type="nucleotide sequence ID" value="NZ_JACRST010000013.1"/>
</dbReference>
<dbReference type="GO" id="GO:0005125">
    <property type="term" value="F:cytokine activity"/>
    <property type="evidence" value="ECO:0007669"/>
    <property type="project" value="UniProtKB-KW"/>
</dbReference>
<evidence type="ECO:0000256" key="9">
    <source>
        <dbReference type="ARBA" id="ARBA00041631"/>
    </source>
</evidence>
<keyword evidence="4" id="KW-0413">Isomerase</keyword>
<dbReference type="EC" id="5.3.3.12" evidence="7"/>
<evidence type="ECO:0000256" key="5">
    <source>
        <dbReference type="ARBA" id="ARBA00036735"/>
    </source>
</evidence>
<evidence type="ECO:0000313" key="13">
    <source>
        <dbReference type="Proteomes" id="UP000653127"/>
    </source>
</evidence>
<evidence type="ECO:0000256" key="3">
    <source>
        <dbReference type="ARBA" id="ARBA00022525"/>
    </source>
</evidence>
<evidence type="ECO:0000256" key="4">
    <source>
        <dbReference type="ARBA" id="ARBA00023235"/>
    </source>
</evidence>
<evidence type="ECO:0000313" key="12">
    <source>
        <dbReference type="EMBL" id="MBC8547094.1"/>
    </source>
</evidence>
<keyword evidence="13" id="KW-1185">Reference proteome</keyword>
<comment type="caution">
    <text evidence="12">The sequence shown here is derived from an EMBL/GenBank/DDBJ whole genome shotgun (WGS) entry which is preliminary data.</text>
</comment>
<evidence type="ECO:0000256" key="7">
    <source>
        <dbReference type="ARBA" id="ARBA00038932"/>
    </source>
</evidence>
<dbReference type="GO" id="GO:0005615">
    <property type="term" value="C:extracellular space"/>
    <property type="evidence" value="ECO:0007669"/>
    <property type="project" value="UniProtKB-KW"/>
</dbReference>
<evidence type="ECO:0000256" key="6">
    <source>
        <dbReference type="ARBA" id="ARBA00036823"/>
    </source>
</evidence>
<organism evidence="12 13">
    <name type="scientific">Ligaoa zhengdingensis</name>
    <dbReference type="NCBI Taxonomy" id="2763658"/>
    <lineage>
        <taxon>Bacteria</taxon>
        <taxon>Bacillati</taxon>
        <taxon>Bacillota</taxon>
        <taxon>Clostridia</taxon>
        <taxon>Eubacteriales</taxon>
        <taxon>Oscillospiraceae</taxon>
        <taxon>Ligaoa</taxon>
    </lineage>
</organism>
<dbReference type="GO" id="GO:0050178">
    <property type="term" value="F:phenylpyruvate tautomerase activity"/>
    <property type="evidence" value="ECO:0007669"/>
    <property type="project" value="UniProtKB-EC"/>
</dbReference>
<evidence type="ECO:0000256" key="11">
    <source>
        <dbReference type="ARBA" id="ARBA00042730"/>
    </source>
</evidence>
<accession>A0A926E111</accession>
<protein>
    <recommendedName>
        <fullName evidence="11">L-dopachrome isomerase</fullName>
        <ecNumber evidence="8">5.3.2.1</ecNumber>
        <ecNumber evidence="7">5.3.3.12</ecNumber>
    </recommendedName>
    <alternativeName>
        <fullName evidence="9">L-dopachrome tautomerase</fullName>
    </alternativeName>
    <alternativeName>
        <fullName evidence="10">Phenylpyruvate tautomerase</fullName>
    </alternativeName>
</protein>